<evidence type="ECO:0000313" key="2">
    <source>
        <dbReference type="EMBL" id="CPR16062.1"/>
    </source>
</evidence>
<dbReference type="InterPro" id="IPR019291">
    <property type="entry name" value="Host_attachment_protein"/>
</dbReference>
<sequence>MVMNRTRTWLLIADASRALVFENAGDRDAVAEIEDLSLSTELPMTRELLEDKPGRTFESVGSGRHAKEEPTDSRRHLKREFAGTVIDALRDAMVARRFDRLVLIAPPAFLGDLRAKLPKDLEYKVVHEVALDLTKLPKRELCKRLSDILEQGS</sequence>
<evidence type="ECO:0000256" key="1">
    <source>
        <dbReference type="SAM" id="MobiDB-lite"/>
    </source>
</evidence>
<keyword evidence="3" id="KW-1185">Reference proteome</keyword>
<dbReference type="KEGG" id="fiy:BN1229_v1_0631"/>
<evidence type="ECO:0008006" key="4">
    <source>
        <dbReference type="Google" id="ProtNLM"/>
    </source>
</evidence>
<accession>A0A0D6JBV5</accession>
<dbReference type="AlphaFoldDB" id="A0A0D6JBV5"/>
<gene>
    <name evidence="2" type="ORF">YBN1229_v1_0631</name>
</gene>
<organism evidence="2 3">
    <name type="scientific">Candidatus Filomicrobium marinum</name>
    <dbReference type="NCBI Taxonomy" id="1608628"/>
    <lineage>
        <taxon>Bacteria</taxon>
        <taxon>Pseudomonadati</taxon>
        <taxon>Pseudomonadota</taxon>
        <taxon>Alphaproteobacteria</taxon>
        <taxon>Hyphomicrobiales</taxon>
        <taxon>Hyphomicrobiaceae</taxon>
        <taxon>Filomicrobium</taxon>
    </lineage>
</organism>
<dbReference type="OrthoDB" id="9812459at2"/>
<reference evidence="3" key="1">
    <citation type="submission" date="2015-02" db="EMBL/GenBank/DDBJ databases">
        <authorList>
            <person name="Chooi Y.-H."/>
        </authorList>
    </citation>
    <scope>NUCLEOTIDE SEQUENCE [LARGE SCALE GENOMIC DNA]</scope>
    <source>
        <strain evidence="3">strain Y</strain>
    </source>
</reference>
<protein>
    <recommendedName>
        <fullName evidence="4">Host attachment protein</fullName>
    </recommendedName>
</protein>
<dbReference type="Proteomes" id="UP000033187">
    <property type="component" value="Chromosome 1"/>
</dbReference>
<dbReference type="Pfam" id="PF10116">
    <property type="entry name" value="Host_attach"/>
    <property type="match status" value="1"/>
</dbReference>
<evidence type="ECO:0000313" key="3">
    <source>
        <dbReference type="Proteomes" id="UP000033187"/>
    </source>
</evidence>
<feature type="compositionally biased region" description="Basic and acidic residues" evidence="1">
    <location>
        <begin position="65"/>
        <end position="74"/>
    </location>
</feature>
<name>A0A0D6JBV5_9HYPH</name>
<feature type="region of interest" description="Disordered" evidence="1">
    <location>
        <begin position="53"/>
        <end position="74"/>
    </location>
</feature>
<dbReference type="KEGG" id="fil:BN1229_v1_0627"/>
<dbReference type="EMBL" id="LN829119">
    <property type="protein sequence ID" value="CPR16062.1"/>
    <property type="molecule type" value="Genomic_DNA"/>
</dbReference>
<proteinExistence type="predicted"/>